<proteinExistence type="predicted"/>
<evidence type="ECO:0000313" key="4">
    <source>
        <dbReference type="Proteomes" id="UP000054481"/>
    </source>
</evidence>
<dbReference type="InterPro" id="IPR003265">
    <property type="entry name" value="HhH-GPD_domain"/>
</dbReference>
<feature type="domain" description="HhH-GPD" evidence="2">
    <location>
        <begin position="161"/>
        <end position="321"/>
    </location>
</feature>
<evidence type="ECO:0000256" key="1">
    <source>
        <dbReference type="SAM" id="MobiDB-lite"/>
    </source>
</evidence>
<dbReference type="AlphaFoldDB" id="A0A0F7ZMG6"/>
<dbReference type="CDD" id="cd00056">
    <property type="entry name" value="ENDO3c"/>
    <property type="match status" value="1"/>
</dbReference>
<dbReference type="InterPro" id="IPR011257">
    <property type="entry name" value="DNA_glycosylase"/>
</dbReference>
<dbReference type="PANTHER" id="PTHR47203:SF1">
    <property type="entry name" value="HYPOTHETICAL BASE EXCISION DNA REPAIR PROTEIN (EUROFUNG)"/>
    <property type="match status" value="1"/>
</dbReference>
<dbReference type="GO" id="GO:0006285">
    <property type="term" value="P:base-excision repair, AP site formation"/>
    <property type="evidence" value="ECO:0007669"/>
    <property type="project" value="UniProtKB-ARBA"/>
</dbReference>
<feature type="compositionally biased region" description="Basic and acidic residues" evidence="1">
    <location>
        <begin position="18"/>
        <end position="28"/>
    </location>
</feature>
<dbReference type="Gene3D" id="1.10.340.30">
    <property type="entry name" value="Hypothetical protein, domain 2"/>
    <property type="match status" value="1"/>
</dbReference>
<sequence length="369" mass="40149">MAASTSTIAPRRRSARNLKREPDVKNEAADDQLPPAKRRAVRKTTVKEEDSSLSPPPPASTPVPEDSSSDASEPASRKKRIKRSSSSTPRKMPSKTPSKAAEDRAAELQARKLKSFSAYATKSPFPDMARPSRPDTVVAPTSTAGCGNSPSVLDALVRTILSQNTSDRNSSRAKRSMDDVYGGSDRWDAIVAGGQAKLQRAIQSGGLSVVKSKAIIGILQQAKEKYGTYSLDHLFSASDEDAMREMLSFQGVGPKTASCVLLFCLRRESFAVDTHVYRITGLLGWRPPSASREEAQAHLDARVPDEEKYPLHVLIIAHGKGCDECRAGGKNLGKCELRKAFRRGRLEGKAGEDMKQEELEAVKKEEGDD</sequence>
<feature type="region of interest" description="Disordered" evidence="1">
    <location>
        <begin position="122"/>
        <end position="150"/>
    </location>
</feature>
<accession>A0A0F7ZMG6</accession>
<organism evidence="3 4">
    <name type="scientific">Hirsutella minnesotensis 3608</name>
    <dbReference type="NCBI Taxonomy" id="1043627"/>
    <lineage>
        <taxon>Eukaryota</taxon>
        <taxon>Fungi</taxon>
        <taxon>Dikarya</taxon>
        <taxon>Ascomycota</taxon>
        <taxon>Pezizomycotina</taxon>
        <taxon>Sordariomycetes</taxon>
        <taxon>Hypocreomycetidae</taxon>
        <taxon>Hypocreales</taxon>
        <taxon>Ophiocordycipitaceae</taxon>
        <taxon>Hirsutella</taxon>
    </lineage>
</organism>
<gene>
    <name evidence="3" type="ORF">HIM_03542</name>
</gene>
<evidence type="ECO:0000259" key="2">
    <source>
        <dbReference type="SMART" id="SM00478"/>
    </source>
</evidence>
<dbReference type="PANTHER" id="PTHR47203">
    <property type="match status" value="1"/>
</dbReference>
<name>A0A0F7ZMG6_9HYPO</name>
<dbReference type="Pfam" id="PF00730">
    <property type="entry name" value="HhH-GPD"/>
    <property type="match status" value="1"/>
</dbReference>
<dbReference type="EMBL" id="KQ030508">
    <property type="protein sequence ID" value="KJZ77221.1"/>
    <property type="molecule type" value="Genomic_DNA"/>
</dbReference>
<dbReference type="SMART" id="SM00478">
    <property type="entry name" value="ENDO3c"/>
    <property type="match status" value="1"/>
</dbReference>
<feature type="region of interest" description="Disordered" evidence="1">
    <location>
        <begin position="1"/>
        <end position="107"/>
    </location>
</feature>
<dbReference type="SUPFAM" id="SSF48150">
    <property type="entry name" value="DNA-glycosylase"/>
    <property type="match status" value="1"/>
</dbReference>
<feature type="compositionally biased region" description="Polar residues" evidence="1">
    <location>
        <begin position="139"/>
        <end position="150"/>
    </location>
</feature>
<dbReference type="GO" id="GO:0000702">
    <property type="term" value="F:oxidized base lesion DNA N-glycosylase activity"/>
    <property type="evidence" value="ECO:0007669"/>
    <property type="project" value="UniProtKB-ARBA"/>
</dbReference>
<dbReference type="Proteomes" id="UP000054481">
    <property type="component" value="Unassembled WGS sequence"/>
</dbReference>
<feature type="compositionally biased region" description="Low complexity" evidence="1">
    <location>
        <begin position="62"/>
        <end position="74"/>
    </location>
</feature>
<feature type="region of interest" description="Disordered" evidence="1">
    <location>
        <begin position="348"/>
        <end position="369"/>
    </location>
</feature>
<dbReference type="InterPro" id="IPR023170">
    <property type="entry name" value="HhH_base_excis_C"/>
</dbReference>
<reference evidence="3 4" key="1">
    <citation type="journal article" date="2014" name="Genome Biol. Evol.">
        <title>Comparative genomics and transcriptomics analyses reveal divergent lifestyle features of nematode endoparasitic fungus Hirsutella minnesotensis.</title>
        <authorList>
            <person name="Lai Y."/>
            <person name="Liu K."/>
            <person name="Zhang X."/>
            <person name="Zhang X."/>
            <person name="Li K."/>
            <person name="Wang N."/>
            <person name="Shu C."/>
            <person name="Wu Y."/>
            <person name="Wang C."/>
            <person name="Bushley K.E."/>
            <person name="Xiang M."/>
            <person name="Liu X."/>
        </authorList>
    </citation>
    <scope>NUCLEOTIDE SEQUENCE [LARGE SCALE GENOMIC DNA]</scope>
    <source>
        <strain evidence="3 4">3608</strain>
    </source>
</reference>
<keyword evidence="4" id="KW-1185">Reference proteome</keyword>
<dbReference type="Gene3D" id="1.10.1670.10">
    <property type="entry name" value="Helix-hairpin-Helix base-excision DNA repair enzymes (C-terminal)"/>
    <property type="match status" value="1"/>
</dbReference>
<evidence type="ECO:0000313" key="3">
    <source>
        <dbReference type="EMBL" id="KJZ77221.1"/>
    </source>
</evidence>
<protein>
    <recommendedName>
        <fullName evidence="2">HhH-GPD domain-containing protein</fullName>
    </recommendedName>
</protein>
<dbReference type="OrthoDB" id="5607at2759"/>